<keyword evidence="2" id="KW-0479">Metal-binding</keyword>
<dbReference type="GO" id="GO:0004065">
    <property type="term" value="F:arylsulfatase activity"/>
    <property type="evidence" value="ECO:0007669"/>
    <property type="project" value="TreeGrafter"/>
</dbReference>
<keyword evidence="3" id="KW-0378">Hydrolase</keyword>
<dbReference type="Pfam" id="PF00884">
    <property type="entry name" value="Sulfatase"/>
    <property type="match status" value="1"/>
</dbReference>
<dbReference type="CDD" id="cd16151">
    <property type="entry name" value="sulfatase_like"/>
    <property type="match status" value="1"/>
</dbReference>
<accession>A0A381RMW1</accession>
<dbReference type="PANTHER" id="PTHR42693">
    <property type="entry name" value="ARYLSULFATASE FAMILY MEMBER"/>
    <property type="match status" value="1"/>
</dbReference>
<dbReference type="InterPro" id="IPR050738">
    <property type="entry name" value="Sulfatase"/>
</dbReference>
<proteinExistence type="inferred from homology"/>
<gene>
    <name evidence="6" type="ORF">METZ01_LOCUS45415</name>
</gene>
<evidence type="ECO:0000313" key="6">
    <source>
        <dbReference type="EMBL" id="SUZ92561.1"/>
    </source>
</evidence>
<protein>
    <recommendedName>
        <fullName evidence="5">Sulfatase N-terminal domain-containing protein</fullName>
    </recommendedName>
</protein>
<sequence>MKDWTVFFVFALAGLTSSQAAGKPNILLIMADDMGYEALSANGSESYKSPNLDKLAAQGIRFTNCFANPICTPSRVKIMTGLYNVRNYVKFGLLDRGQTTFAHQLKAAGYTTCIAGKWQLGMQADSPQHFGFEQSCLWQHTRSGRSTENGKNIDRRFVNPLLEINGKEKDYVNGEYGPQVCTDFVCDFIDENREKPFLVYYPMILTHCPFDPTPDSTDWDPKRLGSTTYKGDRNDPQRHFRDMVAYADKVVGQIVAQLEKSGVRENTLLIFTGDNGTDKPIVTSWNGTKVVGRKGSMTDAGTRVPLIASWPAGIKQPGRVVDDLVEFSDLMPTLCEVTGANLPSNYPGDGSSIVPVLQDNASVRKKDWIYIWYSRSGHPDLGQVMVRNKQYSLLAKADGSDASLTRYKGPFNGEKLKDSILLEPEQAVKQQFETTLARLAKTRLLSVSNEIRIKMRKASKNKK</sequence>
<dbReference type="InterPro" id="IPR017850">
    <property type="entry name" value="Alkaline_phosphatase_core_sf"/>
</dbReference>
<dbReference type="GO" id="GO:0046872">
    <property type="term" value="F:metal ion binding"/>
    <property type="evidence" value="ECO:0007669"/>
    <property type="project" value="UniProtKB-KW"/>
</dbReference>
<dbReference type="InterPro" id="IPR000917">
    <property type="entry name" value="Sulfatase_N"/>
</dbReference>
<evidence type="ECO:0000256" key="1">
    <source>
        <dbReference type="ARBA" id="ARBA00008779"/>
    </source>
</evidence>
<feature type="domain" description="Sulfatase N-terminal" evidence="5">
    <location>
        <begin position="24"/>
        <end position="339"/>
    </location>
</feature>
<name>A0A381RMW1_9ZZZZ</name>
<comment type="similarity">
    <text evidence="1">Belongs to the sulfatase family.</text>
</comment>
<evidence type="ECO:0000256" key="2">
    <source>
        <dbReference type="ARBA" id="ARBA00022723"/>
    </source>
</evidence>
<dbReference type="SUPFAM" id="SSF53649">
    <property type="entry name" value="Alkaline phosphatase-like"/>
    <property type="match status" value="1"/>
</dbReference>
<evidence type="ECO:0000256" key="3">
    <source>
        <dbReference type="ARBA" id="ARBA00022801"/>
    </source>
</evidence>
<keyword evidence="4" id="KW-0106">Calcium</keyword>
<evidence type="ECO:0000256" key="4">
    <source>
        <dbReference type="ARBA" id="ARBA00022837"/>
    </source>
</evidence>
<dbReference type="PANTHER" id="PTHR42693:SF53">
    <property type="entry name" value="ENDO-4-O-SULFATASE"/>
    <property type="match status" value="1"/>
</dbReference>
<organism evidence="6">
    <name type="scientific">marine metagenome</name>
    <dbReference type="NCBI Taxonomy" id="408172"/>
    <lineage>
        <taxon>unclassified sequences</taxon>
        <taxon>metagenomes</taxon>
        <taxon>ecological metagenomes</taxon>
    </lineage>
</organism>
<evidence type="ECO:0000259" key="5">
    <source>
        <dbReference type="Pfam" id="PF00884"/>
    </source>
</evidence>
<dbReference type="Gene3D" id="3.40.720.10">
    <property type="entry name" value="Alkaline Phosphatase, subunit A"/>
    <property type="match status" value="1"/>
</dbReference>
<dbReference type="AlphaFoldDB" id="A0A381RMW1"/>
<dbReference type="PROSITE" id="PS00523">
    <property type="entry name" value="SULFATASE_1"/>
    <property type="match status" value="1"/>
</dbReference>
<dbReference type="EMBL" id="UINC01002069">
    <property type="protein sequence ID" value="SUZ92561.1"/>
    <property type="molecule type" value="Genomic_DNA"/>
</dbReference>
<dbReference type="InterPro" id="IPR024607">
    <property type="entry name" value="Sulfatase_CS"/>
</dbReference>
<reference evidence="6" key="1">
    <citation type="submission" date="2018-05" db="EMBL/GenBank/DDBJ databases">
        <authorList>
            <person name="Lanie J.A."/>
            <person name="Ng W.-L."/>
            <person name="Kazmierczak K.M."/>
            <person name="Andrzejewski T.M."/>
            <person name="Davidsen T.M."/>
            <person name="Wayne K.J."/>
            <person name="Tettelin H."/>
            <person name="Glass J.I."/>
            <person name="Rusch D."/>
            <person name="Podicherti R."/>
            <person name="Tsui H.-C.T."/>
            <person name="Winkler M.E."/>
        </authorList>
    </citation>
    <scope>NUCLEOTIDE SEQUENCE</scope>
</reference>